<evidence type="ECO:0000256" key="5">
    <source>
        <dbReference type="ARBA" id="ARBA00038359"/>
    </source>
</evidence>
<evidence type="ECO:0000313" key="9">
    <source>
        <dbReference type="EMBL" id="KAK6532058.1"/>
    </source>
</evidence>
<dbReference type="InterPro" id="IPR049326">
    <property type="entry name" value="Rhodopsin_dom_fungi"/>
</dbReference>
<evidence type="ECO:0000256" key="6">
    <source>
        <dbReference type="SAM" id="MobiDB-lite"/>
    </source>
</evidence>
<evidence type="ECO:0000259" key="8">
    <source>
        <dbReference type="Pfam" id="PF20684"/>
    </source>
</evidence>
<evidence type="ECO:0000256" key="4">
    <source>
        <dbReference type="ARBA" id="ARBA00023136"/>
    </source>
</evidence>
<dbReference type="Proteomes" id="UP001365542">
    <property type="component" value="Unassembled WGS sequence"/>
</dbReference>
<dbReference type="PANTHER" id="PTHR33048:SF47">
    <property type="entry name" value="INTEGRAL MEMBRANE PROTEIN-RELATED"/>
    <property type="match status" value="1"/>
</dbReference>
<evidence type="ECO:0000256" key="1">
    <source>
        <dbReference type="ARBA" id="ARBA00004141"/>
    </source>
</evidence>
<keyword evidence="3 7" id="KW-1133">Transmembrane helix</keyword>
<keyword evidence="4 7" id="KW-0472">Membrane</keyword>
<comment type="caution">
    <text evidence="9">The sequence shown here is derived from an EMBL/GenBank/DDBJ whole genome shotgun (WGS) entry which is preliminary data.</text>
</comment>
<dbReference type="Pfam" id="PF20684">
    <property type="entry name" value="Fung_rhodopsin"/>
    <property type="match status" value="1"/>
</dbReference>
<dbReference type="AlphaFoldDB" id="A0AAV9X6Z9"/>
<evidence type="ECO:0000313" key="10">
    <source>
        <dbReference type="Proteomes" id="UP001365542"/>
    </source>
</evidence>
<feature type="region of interest" description="Disordered" evidence="6">
    <location>
        <begin position="190"/>
        <end position="223"/>
    </location>
</feature>
<keyword evidence="2 7" id="KW-0812">Transmembrane</keyword>
<comment type="similarity">
    <text evidence="5">Belongs to the SAT4 family.</text>
</comment>
<organism evidence="9 10">
    <name type="scientific">Orbilia ellipsospora</name>
    <dbReference type="NCBI Taxonomy" id="2528407"/>
    <lineage>
        <taxon>Eukaryota</taxon>
        <taxon>Fungi</taxon>
        <taxon>Dikarya</taxon>
        <taxon>Ascomycota</taxon>
        <taxon>Pezizomycotina</taxon>
        <taxon>Orbiliomycetes</taxon>
        <taxon>Orbiliales</taxon>
        <taxon>Orbiliaceae</taxon>
        <taxon>Orbilia</taxon>
    </lineage>
</organism>
<feature type="transmembrane region" description="Helical" evidence="7">
    <location>
        <begin position="7"/>
        <end position="32"/>
    </location>
</feature>
<evidence type="ECO:0000256" key="3">
    <source>
        <dbReference type="ARBA" id="ARBA00022989"/>
    </source>
</evidence>
<dbReference type="PANTHER" id="PTHR33048">
    <property type="entry name" value="PTH11-LIKE INTEGRAL MEMBRANE PROTEIN (AFU_ORTHOLOGUE AFUA_5G11245)"/>
    <property type="match status" value="1"/>
</dbReference>
<accession>A0AAV9X6Z9</accession>
<dbReference type="GO" id="GO:0016020">
    <property type="term" value="C:membrane"/>
    <property type="evidence" value="ECO:0007669"/>
    <property type="project" value="UniProtKB-SubCell"/>
</dbReference>
<evidence type="ECO:0000256" key="7">
    <source>
        <dbReference type="SAM" id="Phobius"/>
    </source>
</evidence>
<feature type="compositionally biased region" description="Low complexity" evidence="6">
    <location>
        <begin position="203"/>
        <end position="216"/>
    </location>
</feature>
<comment type="subcellular location">
    <subcellularLocation>
        <location evidence="1">Membrane</location>
        <topology evidence="1">Multi-pass membrane protein</topology>
    </subcellularLocation>
</comment>
<proteinExistence type="inferred from homology"/>
<feature type="transmembrane region" description="Helical" evidence="7">
    <location>
        <begin position="121"/>
        <end position="146"/>
    </location>
</feature>
<feature type="transmembrane region" description="Helical" evidence="7">
    <location>
        <begin position="52"/>
        <end position="75"/>
    </location>
</feature>
<dbReference type="EMBL" id="JAVHJO010000012">
    <property type="protein sequence ID" value="KAK6532058.1"/>
    <property type="molecule type" value="Genomic_DNA"/>
</dbReference>
<gene>
    <name evidence="9" type="ORF">TWF694_003221</name>
</gene>
<reference evidence="9 10" key="1">
    <citation type="submission" date="2019-10" db="EMBL/GenBank/DDBJ databases">
        <authorList>
            <person name="Palmer J.M."/>
        </authorList>
    </citation>
    <scope>NUCLEOTIDE SEQUENCE [LARGE SCALE GENOMIC DNA]</scope>
    <source>
        <strain evidence="9 10">TWF694</strain>
    </source>
</reference>
<evidence type="ECO:0000256" key="2">
    <source>
        <dbReference type="ARBA" id="ARBA00022692"/>
    </source>
</evidence>
<protein>
    <recommendedName>
        <fullName evidence="8">Rhodopsin domain-containing protein</fullName>
    </recommendedName>
</protein>
<name>A0AAV9X6Z9_9PEZI</name>
<keyword evidence="10" id="KW-1185">Reference proteome</keyword>
<sequence length="223" mass="24939">MLLNSLIWICITFTLIGALLNFFWCKPLYAFWTPMPIPMMQKYCSIDVIELSVYMYSAYNIVTDICIMIVPYFLLSHAGIQSRGQKIALFALFGMGAFVIASTVIKVVAIAQPKNFEPPELVLWSFIEACVAIVVVCLPSLPPLIWKNSTRRQASMATLDDILEGPPQVNLSRFPSIRLAELFSSVGLERRGTDAQSRRKKSTTSSMSKGTSMRSKLAMSDYS</sequence>
<feature type="domain" description="Rhodopsin" evidence="8">
    <location>
        <begin position="4"/>
        <end position="145"/>
    </location>
</feature>
<dbReference type="InterPro" id="IPR052337">
    <property type="entry name" value="SAT4-like"/>
</dbReference>
<feature type="transmembrane region" description="Helical" evidence="7">
    <location>
        <begin position="87"/>
        <end position="109"/>
    </location>
</feature>